<evidence type="ECO:0000313" key="1">
    <source>
        <dbReference type="EMBL" id="JAH76339.1"/>
    </source>
</evidence>
<reference evidence="1" key="2">
    <citation type="journal article" date="2015" name="Fish Shellfish Immunol.">
        <title>Early steps in the European eel (Anguilla anguilla)-Vibrio vulnificus interaction in the gills: Role of the RtxA13 toxin.</title>
        <authorList>
            <person name="Callol A."/>
            <person name="Pajuelo D."/>
            <person name="Ebbesson L."/>
            <person name="Teles M."/>
            <person name="MacKenzie S."/>
            <person name="Amaro C."/>
        </authorList>
    </citation>
    <scope>NUCLEOTIDE SEQUENCE</scope>
</reference>
<sequence>MYCICTKLLSHKILLYGLYSHNQMSANE</sequence>
<dbReference type="EMBL" id="GBXM01032238">
    <property type="protein sequence ID" value="JAH76339.1"/>
    <property type="molecule type" value="Transcribed_RNA"/>
</dbReference>
<name>A0A0E9VE00_ANGAN</name>
<protein>
    <submittedName>
        <fullName evidence="1">Uncharacterized protein</fullName>
    </submittedName>
</protein>
<accession>A0A0E9VE00</accession>
<dbReference type="AlphaFoldDB" id="A0A0E9VE00"/>
<proteinExistence type="predicted"/>
<organism evidence="1">
    <name type="scientific">Anguilla anguilla</name>
    <name type="common">European freshwater eel</name>
    <name type="synonym">Muraena anguilla</name>
    <dbReference type="NCBI Taxonomy" id="7936"/>
    <lineage>
        <taxon>Eukaryota</taxon>
        <taxon>Metazoa</taxon>
        <taxon>Chordata</taxon>
        <taxon>Craniata</taxon>
        <taxon>Vertebrata</taxon>
        <taxon>Euteleostomi</taxon>
        <taxon>Actinopterygii</taxon>
        <taxon>Neopterygii</taxon>
        <taxon>Teleostei</taxon>
        <taxon>Anguilliformes</taxon>
        <taxon>Anguillidae</taxon>
        <taxon>Anguilla</taxon>
    </lineage>
</organism>
<reference evidence="1" key="1">
    <citation type="submission" date="2014-11" db="EMBL/GenBank/DDBJ databases">
        <authorList>
            <person name="Amaro Gonzalez C."/>
        </authorList>
    </citation>
    <scope>NUCLEOTIDE SEQUENCE</scope>
</reference>